<feature type="chain" id="PRO_5017040487" description="Lipocalin-like domain-containing protein" evidence="1">
    <location>
        <begin position="18"/>
        <end position="158"/>
    </location>
</feature>
<feature type="signal peptide" evidence="1">
    <location>
        <begin position="1"/>
        <end position="17"/>
    </location>
</feature>
<dbReference type="AlphaFoldDB" id="A0A364RCA9"/>
<proteinExistence type="predicted"/>
<dbReference type="EMBL" id="QMDV01000004">
    <property type="protein sequence ID" value="RAU81922.1"/>
    <property type="molecule type" value="Genomic_DNA"/>
</dbReference>
<keyword evidence="1" id="KW-0732">Signal</keyword>
<gene>
    <name evidence="2" type="ORF">DP923_14640</name>
</gene>
<evidence type="ECO:0000256" key="1">
    <source>
        <dbReference type="SAM" id="SignalP"/>
    </source>
</evidence>
<evidence type="ECO:0000313" key="3">
    <source>
        <dbReference type="Proteomes" id="UP000251692"/>
    </source>
</evidence>
<dbReference type="Proteomes" id="UP000251692">
    <property type="component" value="Unassembled WGS sequence"/>
</dbReference>
<evidence type="ECO:0000313" key="2">
    <source>
        <dbReference type="EMBL" id="RAU81922.1"/>
    </source>
</evidence>
<comment type="caution">
    <text evidence="2">The sequence shown here is derived from an EMBL/GenBank/DDBJ whole genome shotgun (WGS) entry which is preliminary data.</text>
</comment>
<keyword evidence="3" id="KW-1185">Reference proteome</keyword>
<reference evidence="2 3" key="2">
    <citation type="submission" date="2018-07" db="EMBL/GenBank/DDBJ databases">
        <title>Pontibacter sp. 2b14 genomic sequence and assembly.</title>
        <authorList>
            <person name="Du Z.-J."/>
        </authorList>
    </citation>
    <scope>NUCLEOTIDE SEQUENCE [LARGE SCALE GENOMIC DNA]</scope>
    <source>
        <strain evidence="2 3">2b14</strain>
    </source>
</reference>
<dbReference type="PROSITE" id="PS51257">
    <property type="entry name" value="PROKAR_LIPOPROTEIN"/>
    <property type="match status" value="1"/>
</dbReference>
<evidence type="ECO:0008006" key="4">
    <source>
        <dbReference type="Google" id="ProtNLM"/>
    </source>
</evidence>
<dbReference type="OrthoDB" id="855452at2"/>
<organism evidence="2 3">
    <name type="scientific">Pontibacter arcticus</name>
    <dbReference type="NCBI Taxonomy" id="2080288"/>
    <lineage>
        <taxon>Bacteria</taxon>
        <taxon>Pseudomonadati</taxon>
        <taxon>Bacteroidota</taxon>
        <taxon>Cytophagia</taxon>
        <taxon>Cytophagales</taxon>
        <taxon>Hymenobacteraceae</taxon>
        <taxon>Pontibacter</taxon>
    </lineage>
</organism>
<sequence>MKKILLLPLLFCLFLVACDKDEPTEPTGPAANELIQGTWVTLEMKYELFSANGTKLAEKKDVQYDRFTFENGTVTALDPFANPTSATYRVTEGSGSNTSLFMNLGTLPTSFMVLDIDNSGLWLRSDDGGDTQNLGTGLSDKEKKLAITRLTIQLNKIK</sequence>
<name>A0A364RCA9_9BACT</name>
<protein>
    <recommendedName>
        <fullName evidence="4">Lipocalin-like domain-containing protein</fullName>
    </recommendedName>
</protein>
<accession>A0A364RCA9</accession>
<dbReference type="RefSeq" id="WP_112306600.1">
    <property type="nucleotide sequence ID" value="NZ_QMDV01000004.1"/>
</dbReference>
<reference evidence="2 3" key="1">
    <citation type="submission" date="2018-06" db="EMBL/GenBank/DDBJ databases">
        <authorList>
            <person name="Liu Z.-W."/>
        </authorList>
    </citation>
    <scope>NUCLEOTIDE SEQUENCE [LARGE SCALE GENOMIC DNA]</scope>
    <source>
        <strain evidence="2 3">2b14</strain>
    </source>
</reference>